<dbReference type="GeneID" id="27369537"/>
<keyword evidence="2" id="KW-1185">Reference proteome</keyword>
<proteinExistence type="predicted"/>
<accession>M7WLL7</accession>
<dbReference type="CDD" id="cd05325">
    <property type="entry name" value="carb_red_sniffer_like_SDR_c"/>
    <property type="match status" value="1"/>
</dbReference>
<evidence type="ECO:0000313" key="2">
    <source>
        <dbReference type="Proteomes" id="UP000016926"/>
    </source>
</evidence>
<dbReference type="Pfam" id="PF00106">
    <property type="entry name" value="adh_short"/>
    <property type="match status" value="1"/>
</dbReference>
<dbReference type="InterPro" id="IPR036291">
    <property type="entry name" value="NAD(P)-bd_dom_sf"/>
</dbReference>
<name>M7WLL7_RHOT1</name>
<dbReference type="PANTHER" id="PTHR45458:SF1">
    <property type="entry name" value="SHORT CHAIN DEHYDROGENASE"/>
    <property type="match status" value="1"/>
</dbReference>
<dbReference type="SUPFAM" id="SSF51735">
    <property type="entry name" value="NAD(P)-binding Rossmann-fold domains"/>
    <property type="match status" value="1"/>
</dbReference>
<dbReference type="OrthoDB" id="9876299at2759"/>
<dbReference type="HOGENOM" id="CLU_010194_9_1_1"/>
<organism evidence="1 2">
    <name type="scientific">Rhodotorula toruloides (strain NP11)</name>
    <name type="common">Yeast</name>
    <name type="synonym">Rhodosporidium toruloides</name>
    <dbReference type="NCBI Taxonomy" id="1130832"/>
    <lineage>
        <taxon>Eukaryota</taxon>
        <taxon>Fungi</taxon>
        <taxon>Dikarya</taxon>
        <taxon>Basidiomycota</taxon>
        <taxon>Pucciniomycotina</taxon>
        <taxon>Microbotryomycetes</taxon>
        <taxon>Sporidiobolales</taxon>
        <taxon>Sporidiobolaceae</taxon>
        <taxon>Rhodotorula</taxon>
    </lineage>
</organism>
<protein>
    <submittedName>
        <fullName evidence="1">Short-chain dehydrogenase/reductase SDR family protein</fullName>
    </submittedName>
</protein>
<dbReference type="Proteomes" id="UP000016926">
    <property type="component" value="Unassembled WGS sequence"/>
</dbReference>
<dbReference type="AlphaFoldDB" id="M7WLL7"/>
<gene>
    <name evidence="1" type="ORF">RHTO_05524</name>
</gene>
<reference evidence="1 2" key="1">
    <citation type="journal article" date="2012" name="Nat. Commun.">
        <title>A multi-omic map of the lipid-producing yeast Rhodosporidium toruloides.</title>
        <authorList>
            <person name="Zhu Z."/>
            <person name="Zhang S."/>
            <person name="Liu H."/>
            <person name="Shen H."/>
            <person name="Lin X."/>
            <person name="Yang F."/>
            <person name="Zhou Y.J."/>
            <person name="Jin G."/>
            <person name="Ye M."/>
            <person name="Zou H."/>
            <person name="Zou H."/>
            <person name="Zhao Z.K."/>
        </authorList>
    </citation>
    <scope>NUCLEOTIDE SEQUENCE [LARGE SCALE GENOMIC DNA]</scope>
    <source>
        <strain evidence="1 2">NP11</strain>
    </source>
</reference>
<dbReference type="GO" id="GO:0016616">
    <property type="term" value="F:oxidoreductase activity, acting on the CH-OH group of donors, NAD or NADP as acceptor"/>
    <property type="evidence" value="ECO:0007669"/>
    <property type="project" value="TreeGrafter"/>
</dbReference>
<evidence type="ECO:0000313" key="1">
    <source>
        <dbReference type="EMBL" id="EMS18956.1"/>
    </source>
</evidence>
<dbReference type="RefSeq" id="XP_016270075.1">
    <property type="nucleotide sequence ID" value="XM_016419185.1"/>
</dbReference>
<dbReference type="Gene3D" id="3.40.50.720">
    <property type="entry name" value="NAD(P)-binding Rossmann-like Domain"/>
    <property type="match status" value="1"/>
</dbReference>
<dbReference type="InterPro" id="IPR052184">
    <property type="entry name" value="SDR_enzymes"/>
</dbReference>
<dbReference type="EMBL" id="KB722674">
    <property type="protein sequence ID" value="EMS18956.1"/>
    <property type="molecule type" value="Genomic_DNA"/>
</dbReference>
<dbReference type="eggNOG" id="KOG1611">
    <property type="taxonomic scope" value="Eukaryota"/>
</dbReference>
<sequence>MPHTYLISGTSRGLGLGLVRYLLSSSKQTKVIAGVRNPSSAIDLQSLVDDFGNERLHLLKLDVENAVENALADLESSGFLGDGGLDTLIANAGISNALPPPSETTPELVQANLNVNLYGVMNLVTSSLPLLRKGQAKQIFAVSSTVGSLGGLFSENSLYTAYCMSKTILNMYMRKLSVELKEEGFTVVMYSPGFVKTDLTGGYGDMDVEQAVKLGVENVIRKVTKADNGKFLDVDGSVAPW</sequence>
<dbReference type="InterPro" id="IPR002347">
    <property type="entry name" value="SDR_fam"/>
</dbReference>
<dbReference type="PANTHER" id="PTHR45458">
    <property type="entry name" value="SHORT-CHAIN DEHYDROGENASE/REDUCTASE SDR"/>
    <property type="match status" value="1"/>
</dbReference>
<dbReference type="PRINTS" id="PR00081">
    <property type="entry name" value="GDHRDH"/>
</dbReference>